<protein>
    <submittedName>
        <fullName evidence="2">Uncharacterized protein</fullName>
    </submittedName>
</protein>
<proteinExistence type="predicted"/>
<accession>A0A0A9FAN2</accession>
<name>A0A0A9FAN2_ARUDO</name>
<keyword evidence="1" id="KW-0472">Membrane</keyword>
<dbReference type="EMBL" id="GBRH01188494">
    <property type="protein sequence ID" value="JAE09402.1"/>
    <property type="molecule type" value="Transcribed_RNA"/>
</dbReference>
<reference evidence="2" key="2">
    <citation type="journal article" date="2015" name="Data Brief">
        <title>Shoot transcriptome of the giant reed, Arundo donax.</title>
        <authorList>
            <person name="Barrero R.A."/>
            <person name="Guerrero F.D."/>
            <person name="Moolhuijzen P."/>
            <person name="Goolsby J.A."/>
            <person name="Tidwell J."/>
            <person name="Bellgard S.E."/>
            <person name="Bellgard M.I."/>
        </authorList>
    </citation>
    <scope>NUCLEOTIDE SEQUENCE</scope>
    <source>
        <tissue evidence="2">Shoot tissue taken approximately 20 cm above the soil surface</tissue>
    </source>
</reference>
<feature type="transmembrane region" description="Helical" evidence="1">
    <location>
        <begin position="40"/>
        <end position="64"/>
    </location>
</feature>
<sequence length="65" mass="7349">MRDMDRCFYPLMKPASFLKVVFLLGSRARALVSSSPKKWGFLTSFTVVAACTQIVFVTSLFPVWV</sequence>
<dbReference type="AlphaFoldDB" id="A0A0A9FAN2"/>
<organism evidence="2">
    <name type="scientific">Arundo donax</name>
    <name type="common">Giant reed</name>
    <name type="synonym">Donax arundinaceus</name>
    <dbReference type="NCBI Taxonomy" id="35708"/>
    <lineage>
        <taxon>Eukaryota</taxon>
        <taxon>Viridiplantae</taxon>
        <taxon>Streptophyta</taxon>
        <taxon>Embryophyta</taxon>
        <taxon>Tracheophyta</taxon>
        <taxon>Spermatophyta</taxon>
        <taxon>Magnoliopsida</taxon>
        <taxon>Liliopsida</taxon>
        <taxon>Poales</taxon>
        <taxon>Poaceae</taxon>
        <taxon>PACMAD clade</taxon>
        <taxon>Arundinoideae</taxon>
        <taxon>Arundineae</taxon>
        <taxon>Arundo</taxon>
    </lineage>
</organism>
<keyword evidence="1" id="KW-1133">Transmembrane helix</keyword>
<evidence type="ECO:0000313" key="2">
    <source>
        <dbReference type="EMBL" id="JAE09402.1"/>
    </source>
</evidence>
<evidence type="ECO:0000256" key="1">
    <source>
        <dbReference type="SAM" id="Phobius"/>
    </source>
</evidence>
<keyword evidence="1" id="KW-0812">Transmembrane</keyword>
<reference evidence="2" key="1">
    <citation type="submission" date="2014-09" db="EMBL/GenBank/DDBJ databases">
        <authorList>
            <person name="Magalhaes I.L.F."/>
            <person name="Oliveira U."/>
            <person name="Santos F.R."/>
            <person name="Vidigal T.H.D.A."/>
            <person name="Brescovit A.D."/>
            <person name="Santos A.J."/>
        </authorList>
    </citation>
    <scope>NUCLEOTIDE SEQUENCE</scope>
    <source>
        <tissue evidence="2">Shoot tissue taken approximately 20 cm above the soil surface</tissue>
    </source>
</reference>